<accession>A0ABV2NNK9</accession>
<feature type="region of interest" description="Disordered" evidence="1">
    <location>
        <begin position="1"/>
        <end position="37"/>
    </location>
</feature>
<evidence type="ECO:0000313" key="2">
    <source>
        <dbReference type="EMBL" id="MET3867978.1"/>
    </source>
</evidence>
<reference evidence="2 3" key="1">
    <citation type="submission" date="2024-06" db="EMBL/GenBank/DDBJ databases">
        <title>Genomics of switchgrass bacterial isolates.</title>
        <authorList>
            <person name="Shade A."/>
        </authorList>
    </citation>
    <scope>NUCLEOTIDE SEQUENCE [LARGE SCALE GENOMIC DNA]</scope>
    <source>
        <strain evidence="2 3">PvP084</strain>
    </source>
</reference>
<dbReference type="RefSeq" id="WP_209650595.1">
    <property type="nucleotide sequence ID" value="NZ_JBEPNV010000001.1"/>
</dbReference>
<gene>
    <name evidence="2" type="ORF">ABIC20_005287</name>
</gene>
<sequence length="679" mass="68815">MAGPRFSGTLVEDDAAPAPAGPRFSGTLVEDDAPASAEGGRAHGALNAFARGVVNGLPIVGPYALAGIDRADAAVRAVQNDSRYSDEVDGAKRYGAEVAAEHPIAETAGGIGGGIVGTAPLVLAAPAAFGAGAGGLMARSAASAFSGGILGTADAAVRSGGDAKETLKGGVAGATLGAAAPGLGQAVGAGARKIAEAVGMRAVPSAGMGAPAMEKLAADTSNAGGTGAVRVRLGELGPEAMLLDASPSFEGRAQGLAVLPDTREAIVDPLRQRAAGANARLAADVDQHLGPTMDPAAFAAEWQNAYREAVPPLYQQALGQPVQVDTSPVLETIGRMGAQEKGGAELALRRAWGLLHAEQEVPGLGRAVVPDRRPEALHNAKEALDSMIAHVQAQQGSAAASELRALSAVRSGVNDALEAQVPGYAEANRTAQHFFQQRDAFDAGQRLLNGGREAARPAQVAADTAAMTPEVQQAQRLGLRTEVDRLVGTQLNDRLALRKALMGEGDYNRARMGTVFGEEPTAGMAAAVDREAAFDATHQNIVRNSQTAQRTAAAADLAPRDVRPSASDAVPAVAAAVGGVQAGLAAQAAKLGIKGAQAGLNAAGRARDIARNKELAEALTRRQGEQLDALLEAIGARQAAERMASGVGRAAQIGTTAATVSQADRARAYVPFGFLPAVR</sequence>
<keyword evidence="3" id="KW-1185">Reference proteome</keyword>
<dbReference type="Proteomes" id="UP001549119">
    <property type="component" value="Unassembled WGS sequence"/>
</dbReference>
<organism evidence="2 3">
    <name type="scientific">Methylobacterium radiotolerans</name>
    <dbReference type="NCBI Taxonomy" id="31998"/>
    <lineage>
        <taxon>Bacteria</taxon>
        <taxon>Pseudomonadati</taxon>
        <taxon>Pseudomonadota</taxon>
        <taxon>Alphaproteobacteria</taxon>
        <taxon>Hyphomicrobiales</taxon>
        <taxon>Methylobacteriaceae</taxon>
        <taxon>Methylobacterium</taxon>
    </lineage>
</organism>
<proteinExistence type="predicted"/>
<evidence type="ECO:0000256" key="1">
    <source>
        <dbReference type="SAM" id="MobiDB-lite"/>
    </source>
</evidence>
<dbReference type="EMBL" id="JBEPNW010000002">
    <property type="protein sequence ID" value="MET3867978.1"/>
    <property type="molecule type" value="Genomic_DNA"/>
</dbReference>
<protein>
    <submittedName>
        <fullName evidence="2">Uncharacterized protein</fullName>
    </submittedName>
</protein>
<comment type="caution">
    <text evidence="2">The sequence shown here is derived from an EMBL/GenBank/DDBJ whole genome shotgun (WGS) entry which is preliminary data.</text>
</comment>
<name>A0ABV2NNK9_9HYPH</name>
<evidence type="ECO:0000313" key="3">
    <source>
        <dbReference type="Proteomes" id="UP001549119"/>
    </source>
</evidence>